<keyword evidence="2" id="KW-0479">Metal-binding</keyword>
<dbReference type="InterPro" id="IPR026992">
    <property type="entry name" value="DIOX_N"/>
</dbReference>
<feature type="domain" description="Fe2OG dioxygenase" evidence="7">
    <location>
        <begin position="397"/>
        <end position="499"/>
    </location>
</feature>
<evidence type="ECO:0000259" key="7">
    <source>
        <dbReference type="PROSITE" id="PS51471"/>
    </source>
</evidence>
<evidence type="ECO:0000313" key="8">
    <source>
        <dbReference type="EMBL" id="RLN07396.1"/>
    </source>
</evidence>
<dbReference type="GO" id="GO:0046872">
    <property type="term" value="F:metal ion binding"/>
    <property type="evidence" value="ECO:0007669"/>
    <property type="project" value="UniProtKB-KW"/>
</dbReference>
<evidence type="ECO:0000256" key="5">
    <source>
        <dbReference type="SAM" id="MobiDB-lite"/>
    </source>
</evidence>
<proteinExistence type="predicted"/>
<keyword evidence="3" id="KW-0560">Oxidoreductase</keyword>
<evidence type="ECO:0000313" key="9">
    <source>
        <dbReference type="Proteomes" id="UP000275267"/>
    </source>
</evidence>
<dbReference type="InterPro" id="IPR050231">
    <property type="entry name" value="Iron_ascorbate_oxido_reductase"/>
</dbReference>
<dbReference type="InterPro" id="IPR005123">
    <property type="entry name" value="Oxoglu/Fe-dep_dioxygenase_dom"/>
</dbReference>
<feature type="region of interest" description="Disordered" evidence="5">
    <location>
        <begin position="537"/>
        <end position="570"/>
    </location>
</feature>
<sequence>MSLITGDPEQSPRDCSRSRSSSSGKHRRGCRVLIVASSTAASLASLALILWLTLRPSSPRFSLLAATATVDDDASATIIVVDAALTAHNPNAHATALYGQLRASASYAGVPLGAGAPLPPLEQPDQDDAVLSALLTSSSSTSPSWWPAPGGRALLRVRIEGQLRWKVASWVSGRHGLTVDCVAAVVPSSAGQQQQQGSSSSPSQCATQRADLGDAFDQLARNHTAPRTIPVVDISPFLLPLADNNNSPECVVEAVRAAAADWGVMHIAGHGITADLMDRLRAAGAAFFALPIHAKEAYANDPAAGRLQGYGSRLATNASGEREWEDYLFHLLHPDALADHALWPAHPPDYVAATREFGRRIREVASALLAILSAGLLGPARGDALEKELTRGRAGDDHDLRLQLKINYYPRCPQPELAVGVEAHTDVSALSFILHNGVPGLQVRHAGRWVTARDEPGTIIVHVGDALEILSNGRYTSVLHRGLVNREAVRVSWVVFCEPPPDAVLLRPLPDLVTTDQPARFTPSTFKQHLDRKLFKKHQRQPVLPPLSPHEHDEQQQQEEDLDGGGHQIN</sequence>
<dbReference type="EMBL" id="PQIB02000007">
    <property type="protein sequence ID" value="RLN07396.1"/>
    <property type="molecule type" value="Genomic_DNA"/>
</dbReference>
<keyword evidence="6" id="KW-0812">Transmembrane</keyword>
<evidence type="ECO:0000256" key="2">
    <source>
        <dbReference type="ARBA" id="ARBA00022723"/>
    </source>
</evidence>
<evidence type="ECO:0000256" key="3">
    <source>
        <dbReference type="ARBA" id="ARBA00023002"/>
    </source>
</evidence>
<dbReference type="Pfam" id="PF14226">
    <property type="entry name" value="DIOX_N"/>
    <property type="match status" value="1"/>
</dbReference>
<dbReference type="InterPro" id="IPR044861">
    <property type="entry name" value="IPNS-like_FE2OG_OXY"/>
</dbReference>
<dbReference type="PANTHER" id="PTHR47990">
    <property type="entry name" value="2-OXOGLUTARATE (2OG) AND FE(II)-DEPENDENT OXYGENASE SUPERFAMILY PROTEIN-RELATED"/>
    <property type="match status" value="1"/>
</dbReference>
<dbReference type="InterPro" id="IPR004864">
    <property type="entry name" value="LEA_2"/>
</dbReference>
<dbReference type="Pfam" id="PF03171">
    <property type="entry name" value="2OG-FeII_Oxy"/>
    <property type="match status" value="1"/>
</dbReference>
<evidence type="ECO:0000256" key="6">
    <source>
        <dbReference type="SAM" id="Phobius"/>
    </source>
</evidence>
<dbReference type="Proteomes" id="UP000275267">
    <property type="component" value="Unassembled WGS sequence"/>
</dbReference>
<dbReference type="PROSITE" id="PS51471">
    <property type="entry name" value="FE2OG_OXY"/>
    <property type="match status" value="1"/>
</dbReference>
<dbReference type="STRING" id="4540.A0A3L6RNG5"/>
<dbReference type="GO" id="GO:0016491">
    <property type="term" value="F:oxidoreductase activity"/>
    <property type="evidence" value="ECO:0007669"/>
    <property type="project" value="UniProtKB-KW"/>
</dbReference>
<dbReference type="Gene3D" id="2.60.120.330">
    <property type="entry name" value="B-lactam Antibiotic, Isopenicillin N Synthase, Chain"/>
    <property type="match status" value="1"/>
</dbReference>
<feature type="transmembrane region" description="Helical" evidence="6">
    <location>
        <begin position="32"/>
        <end position="54"/>
    </location>
</feature>
<comment type="cofactor">
    <cofactor evidence="1">
        <name>L-ascorbate</name>
        <dbReference type="ChEBI" id="CHEBI:38290"/>
    </cofactor>
</comment>
<dbReference type="FunFam" id="2.60.120.330:FF:000070">
    <property type="entry name" value="2-oxoglutarate (2OG) and Fe(II)-dependent oxygenase superfamily protein"/>
    <property type="match status" value="1"/>
</dbReference>
<dbReference type="SUPFAM" id="SSF51197">
    <property type="entry name" value="Clavaminate synthase-like"/>
    <property type="match status" value="1"/>
</dbReference>
<protein>
    <recommendedName>
        <fullName evidence="7">Fe2OG dioxygenase domain-containing protein</fullName>
    </recommendedName>
</protein>
<dbReference type="OrthoDB" id="288590at2759"/>
<reference evidence="9" key="1">
    <citation type="journal article" date="2019" name="Nat. Commun.">
        <title>The genome of broomcorn millet.</title>
        <authorList>
            <person name="Zou C."/>
            <person name="Miki D."/>
            <person name="Li D."/>
            <person name="Tang Q."/>
            <person name="Xiao L."/>
            <person name="Rajput S."/>
            <person name="Deng P."/>
            <person name="Jia W."/>
            <person name="Huang R."/>
            <person name="Zhang M."/>
            <person name="Sun Y."/>
            <person name="Hu J."/>
            <person name="Fu X."/>
            <person name="Schnable P.S."/>
            <person name="Li F."/>
            <person name="Zhang H."/>
            <person name="Feng B."/>
            <person name="Zhu X."/>
            <person name="Liu R."/>
            <person name="Schnable J.C."/>
            <person name="Zhu J.-K."/>
            <person name="Zhang H."/>
        </authorList>
    </citation>
    <scope>NUCLEOTIDE SEQUENCE [LARGE SCALE GENOMIC DNA]</scope>
</reference>
<evidence type="ECO:0000256" key="4">
    <source>
        <dbReference type="ARBA" id="ARBA00023004"/>
    </source>
</evidence>
<comment type="caution">
    <text evidence="8">The sequence shown here is derived from an EMBL/GenBank/DDBJ whole genome shotgun (WGS) entry which is preliminary data.</text>
</comment>
<keyword evidence="4" id="KW-0408">Iron</keyword>
<dbReference type="Pfam" id="PF03168">
    <property type="entry name" value="LEA_2"/>
    <property type="match status" value="1"/>
</dbReference>
<feature type="region of interest" description="Disordered" evidence="5">
    <location>
        <begin position="1"/>
        <end position="25"/>
    </location>
</feature>
<dbReference type="InterPro" id="IPR027443">
    <property type="entry name" value="IPNS-like_sf"/>
</dbReference>
<evidence type="ECO:0000256" key="1">
    <source>
        <dbReference type="ARBA" id="ARBA00001961"/>
    </source>
</evidence>
<keyword evidence="6" id="KW-0472">Membrane</keyword>
<gene>
    <name evidence="8" type="ORF">C2845_PM11G11420</name>
</gene>
<keyword evidence="9" id="KW-1185">Reference proteome</keyword>
<keyword evidence="6" id="KW-1133">Transmembrane helix</keyword>
<name>A0A3L6RNG5_PANMI</name>
<dbReference type="AlphaFoldDB" id="A0A3L6RNG5"/>
<accession>A0A3L6RNG5</accession>
<organism evidence="8 9">
    <name type="scientific">Panicum miliaceum</name>
    <name type="common">Proso millet</name>
    <name type="synonym">Broomcorn millet</name>
    <dbReference type="NCBI Taxonomy" id="4540"/>
    <lineage>
        <taxon>Eukaryota</taxon>
        <taxon>Viridiplantae</taxon>
        <taxon>Streptophyta</taxon>
        <taxon>Embryophyta</taxon>
        <taxon>Tracheophyta</taxon>
        <taxon>Spermatophyta</taxon>
        <taxon>Magnoliopsida</taxon>
        <taxon>Liliopsida</taxon>
        <taxon>Poales</taxon>
        <taxon>Poaceae</taxon>
        <taxon>PACMAD clade</taxon>
        <taxon>Panicoideae</taxon>
        <taxon>Panicodae</taxon>
        <taxon>Paniceae</taxon>
        <taxon>Panicinae</taxon>
        <taxon>Panicum</taxon>
        <taxon>Panicum sect. Panicum</taxon>
    </lineage>
</organism>